<name>A0AA37JST2_9FIRM</name>
<dbReference type="EMBL" id="BQNJ01000002">
    <property type="protein sequence ID" value="GKH04648.1"/>
    <property type="molecule type" value="Genomic_DNA"/>
</dbReference>
<comment type="caution">
    <text evidence="5">The sequence shown here is derived from an EMBL/GenBank/DDBJ whole genome shotgun (WGS) entry which is preliminary data.</text>
</comment>
<evidence type="ECO:0000313" key="6">
    <source>
        <dbReference type="Proteomes" id="UP001055091"/>
    </source>
</evidence>
<reference evidence="5" key="1">
    <citation type="submission" date="2022-01" db="EMBL/GenBank/DDBJ databases">
        <title>Novel bile acid biosynthetic pathways are enriched in the microbiome of centenarians.</title>
        <authorList>
            <person name="Sato Y."/>
            <person name="Atarashi K."/>
            <person name="Plichta R.D."/>
            <person name="Arai Y."/>
            <person name="Sasajima S."/>
            <person name="Kearney M.S."/>
            <person name="Suda W."/>
            <person name="Takeshita K."/>
            <person name="Sasaki T."/>
            <person name="Okamoto S."/>
            <person name="Skelly N.A."/>
            <person name="Okamura Y."/>
            <person name="Vlamakis H."/>
            <person name="Li Y."/>
            <person name="Tanoue T."/>
            <person name="Takei H."/>
            <person name="Nittono H."/>
            <person name="Narushima S."/>
            <person name="Irie J."/>
            <person name="Itoh H."/>
            <person name="Moriya K."/>
            <person name="Sugiura Y."/>
            <person name="Suematsu M."/>
            <person name="Moritoki N."/>
            <person name="Shibata S."/>
            <person name="Littman R.D."/>
            <person name="Fischbach A.M."/>
            <person name="Uwamino Y."/>
            <person name="Inoue T."/>
            <person name="Honda A."/>
            <person name="Hattori M."/>
            <person name="Murai T."/>
            <person name="Xavier J.R."/>
            <person name="Hirose N."/>
            <person name="Honda K."/>
        </authorList>
    </citation>
    <scope>NUCLEOTIDE SEQUENCE</scope>
    <source>
        <strain evidence="5">CE91-St55</strain>
    </source>
</reference>
<accession>A0AA37JST2</accession>
<evidence type="ECO:0000256" key="1">
    <source>
        <dbReference type="ARBA" id="ARBA00022448"/>
    </source>
</evidence>
<dbReference type="InterPro" id="IPR003593">
    <property type="entry name" value="AAA+_ATPase"/>
</dbReference>
<dbReference type="GO" id="GO:0016887">
    <property type="term" value="F:ATP hydrolysis activity"/>
    <property type="evidence" value="ECO:0007669"/>
    <property type="project" value="InterPro"/>
</dbReference>
<sequence>MTESEGIMMEYAVRIKNLSKQYPDFSLNNISLDIPMGSIMGLIGENGSGKTTTIKAMLDIVKRDAGDVEILGMDIREREQEVKEEIGVVFGESQFHDFLSAVQISGIMKRVYKNWDEELFSSYLSRFALPEKKKVKEYSRGMAMKLAIAAALSHHPKLLILDEATSGLDPVARDEILDLFFGFIEDGEHSVLIASHITSDLDKVADYVTMIHNGSILFSEEKDQLLEDMGILRCGEEELAGLTDVHVVGVRKNPYGVEALIRGREYVKRRYPELVTDRTNIEEIMLYSVRRDRK</sequence>
<protein>
    <submittedName>
        <fullName evidence="5">ABC transporter</fullName>
    </submittedName>
</protein>
<dbReference type="GeneID" id="93150915"/>
<keyword evidence="1" id="KW-0813">Transport</keyword>
<dbReference type="Pfam" id="PF00005">
    <property type="entry name" value="ABC_tran"/>
    <property type="match status" value="1"/>
</dbReference>
<keyword evidence="2" id="KW-0547">Nucleotide-binding</keyword>
<dbReference type="RefSeq" id="WP_373238191.1">
    <property type="nucleotide sequence ID" value="NZ_BQNJ01000002.1"/>
</dbReference>
<evidence type="ECO:0000259" key="4">
    <source>
        <dbReference type="PROSITE" id="PS50893"/>
    </source>
</evidence>
<dbReference type="PANTHER" id="PTHR42939:SF3">
    <property type="entry name" value="ABC TRANSPORTER ATP-BINDING COMPONENT"/>
    <property type="match status" value="1"/>
</dbReference>
<dbReference type="PROSITE" id="PS50893">
    <property type="entry name" value="ABC_TRANSPORTER_2"/>
    <property type="match status" value="1"/>
</dbReference>
<dbReference type="SUPFAM" id="SSF52540">
    <property type="entry name" value="P-loop containing nucleoside triphosphate hydrolases"/>
    <property type="match status" value="1"/>
</dbReference>
<dbReference type="PANTHER" id="PTHR42939">
    <property type="entry name" value="ABC TRANSPORTER ATP-BINDING PROTEIN ALBC-RELATED"/>
    <property type="match status" value="1"/>
</dbReference>
<dbReference type="InterPro" id="IPR027417">
    <property type="entry name" value="P-loop_NTPase"/>
</dbReference>
<evidence type="ECO:0000256" key="2">
    <source>
        <dbReference type="ARBA" id="ARBA00022741"/>
    </source>
</evidence>
<dbReference type="SMART" id="SM00382">
    <property type="entry name" value="AAA"/>
    <property type="match status" value="1"/>
</dbReference>
<evidence type="ECO:0000313" key="5">
    <source>
        <dbReference type="EMBL" id="GKH04648.1"/>
    </source>
</evidence>
<organism evidence="5 6">
    <name type="scientific">Hungatella hathewayi</name>
    <dbReference type="NCBI Taxonomy" id="154046"/>
    <lineage>
        <taxon>Bacteria</taxon>
        <taxon>Bacillati</taxon>
        <taxon>Bacillota</taxon>
        <taxon>Clostridia</taxon>
        <taxon>Lachnospirales</taxon>
        <taxon>Lachnospiraceae</taxon>
        <taxon>Hungatella</taxon>
    </lineage>
</organism>
<dbReference type="CDD" id="cd03230">
    <property type="entry name" value="ABC_DR_subfamily_A"/>
    <property type="match status" value="1"/>
</dbReference>
<dbReference type="GO" id="GO:0005524">
    <property type="term" value="F:ATP binding"/>
    <property type="evidence" value="ECO:0007669"/>
    <property type="project" value="UniProtKB-KW"/>
</dbReference>
<gene>
    <name evidence="5" type="ORF">CE91St55_66290</name>
</gene>
<dbReference type="InterPro" id="IPR003439">
    <property type="entry name" value="ABC_transporter-like_ATP-bd"/>
</dbReference>
<evidence type="ECO:0000256" key="3">
    <source>
        <dbReference type="ARBA" id="ARBA00022840"/>
    </source>
</evidence>
<keyword evidence="3" id="KW-0067">ATP-binding</keyword>
<dbReference type="Proteomes" id="UP001055091">
    <property type="component" value="Unassembled WGS sequence"/>
</dbReference>
<feature type="domain" description="ABC transporter" evidence="4">
    <location>
        <begin position="13"/>
        <end position="238"/>
    </location>
</feature>
<proteinExistence type="predicted"/>
<dbReference type="Gene3D" id="3.40.50.300">
    <property type="entry name" value="P-loop containing nucleotide triphosphate hydrolases"/>
    <property type="match status" value="1"/>
</dbReference>
<dbReference type="AlphaFoldDB" id="A0AA37JST2"/>
<dbReference type="InterPro" id="IPR051782">
    <property type="entry name" value="ABC_Transporter_VariousFunc"/>
</dbReference>